<dbReference type="FunFam" id="1.10.1040.10:FF:000017">
    <property type="entry name" value="2-dehydropantoate 2-reductase"/>
    <property type="match status" value="1"/>
</dbReference>
<dbReference type="AlphaFoldDB" id="A0A372LGN7"/>
<evidence type="ECO:0000256" key="1">
    <source>
        <dbReference type="ARBA" id="ARBA00007870"/>
    </source>
</evidence>
<dbReference type="SUPFAM" id="SSF51735">
    <property type="entry name" value="NAD(P)-binding Rossmann-fold domains"/>
    <property type="match status" value="1"/>
</dbReference>
<feature type="domain" description="Ketopantoate reductase N-terminal" evidence="5">
    <location>
        <begin position="11"/>
        <end position="158"/>
    </location>
</feature>
<evidence type="ECO:0000256" key="4">
    <source>
        <dbReference type="RuleBase" id="RU362068"/>
    </source>
</evidence>
<feature type="domain" description="Ketopantoate reductase C-terminal" evidence="6">
    <location>
        <begin position="185"/>
        <end position="306"/>
    </location>
</feature>
<dbReference type="EC" id="1.1.1.169" evidence="4"/>
<evidence type="ECO:0000256" key="2">
    <source>
        <dbReference type="ARBA" id="ARBA00022857"/>
    </source>
</evidence>
<comment type="caution">
    <text evidence="7">The sequence shown here is derived from an EMBL/GenBank/DDBJ whole genome shotgun (WGS) entry which is preliminary data.</text>
</comment>
<evidence type="ECO:0000259" key="5">
    <source>
        <dbReference type="Pfam" id="PF02558"/>
    </source>
</evidence>
<dbReference type="InterPro" id="IPR051402">
    <property type="entry name" value="KPR-Related"/>
</dbReference>
<name>A0A372LGN7_9BACI</name>
<dbReference type="InterPro" id="IPR008927">
    <property type="entry name" value="6-PGluconate_DH-like_C_sf"/>
</dbReference>
<accession>A0A372LGN7</accession>
<dbReference type="PANTHER" id="PTHR21708">
    <property type="entry name" value="PROBABLE 2-DEHYDROPANTOATE 2-REDUCTASE"/>
    <property type="match status" value="1"/>
</dbReference>
<dbReference type="Gene3D" id="1.10.1040.10">
    <property type="entry name" value="N-(1-d-carboxylethyl)-l-norvaline Dehydrogenase, domain 2"/>
    <property type="match status" value="1"/>
</dbReference>
<evidence type="ECO:0000259" key="6">
    <source>
        <dbReference type="Pfam" id="PF08546"/>
    </source>
</evidence>
<dbReference type="GO" id="GO:0008677">
    <property type="term" value="F:2-dehydropantoate 2-reductase activity"/>
    <property type="evidence" value="ECO:0007669"/>
    <property type="project" value="UniProtKB-EC"/>
</dbReference>
<evidence type="ECO:0000313" key="7">
    <source>
        <dbReference type="EMBL" id="RFU64776.1"/>
    </source>
</evidence>
<dbReference type="GO" id="GO:0015940">
    <property type="term" value="P:pantothenate biosynthetic process"/>
    <property type="evidence" value="ECO:0007669"/>
    <property type="project" value="UniProtKB-UniPathway"/>
</dbReference>
<dbReference type="UniPathway" id="UPA00028">
    <property type="reaction ID" value="UER00004"/>
</dbReference>
<proteinExistence type="inferred from homology"/>
<dbReference type="Pfam" id="PF08546">
    <property type="entry name" value="ApbA_C"/>
    <property type="match status" value="1"/>
</dbReference>
<dbReference type="InterPro" id="IPR003710">
    <property type="entry name" value="ApbA"/>
</dbReference>
<keyword evidence="3 4" id="KW-0560">Oxidoreductase</keyword>
<gene>
    <name evidence="7" type="ORF">D0466_02295</name>
</gene>
<keyword evidence="8" id="KW-1185">Reference proteome</keyword>
<comment type="catalytic activity">
    <reaction evidence="4">
        <text>(R)-pantoate + NADP(+) = 2-dehydropantoate + NADPH + H(+)</text>
        <dbReference type="Rhea" id="RHEA:16233"/>
        <dbReference type="ChEBI" id="CHEBI:11561"/>
        <dbReference type="ChEBI" id="CHEBI:15378"/>
        <dbReference type="ChEBI" id="CHEBI:15980"/>
        <dbReference type="ChEBI" id="CHEBI:57783"/>
        <dbReference type="ChEBI" id="CHEBI:58349"/>
        <dbReference type="EC" id="1.1.1.169"/>
    </reaction>
</comment>
<keyword evidence="2 4" id="KW-0521">NADP</keyword>
<dbReference type="SUPFAM" id="SSF48179">
    <property type="entry name" value="6-phosphogluconate dehydrogenase C-terminal domain-like"/>
    <property type="match status" value="1"/>
</dbReference>
<sequence>MLIREGDILKIGIAGAGAVGGYFGAKLAVAGHDVVFLARGRHYEQMQDKGLLIISETENFRVDGTFTDRYEEMEGAELVLFCVKSTDTIKTARKLLPYLKKDTVILTLQNGVDNEEKLSDIFGTERVMSAATYIQAFVKEPGIVEHIGMVPRLMIGSLDSKGQAGLGKVTSLFQNAGIETYPSSNILNQKWKKLLWNVTFNPLSAVAEAEVGQILENEGLRLTAESICKEAISVANGMGKGIDANFYETIMEQGSIARKHKTSMLQDKLNGKQMEYESICGYIVKKGRELNVPTPILQTIYHLLKFSDVTKI</sequence>
<dbReference type="InterPro" id="IPR013332">
    <property type="entry name" value="KPR_N"/>
</dbReference>
<reference evidence="7 8" key="1">
    <citation type="submission" date="2018-08" db="EMBL/GenBank/DDBJ databases">
        <title>Bacillus chawlae sp. nov., Bacillus glennii sp. nov., and Bacillus saganii sp. nov. Isolated from the Vehicle Assembly Building at Kennedy Space Center where the Viking Spacecraft were Assembled.</title>
        <authorList>
            <person name="Seuylemezian A."/>
            <person name="Vaishampayan P."/>
        </authorList>
    </citation>
    <scope>NUCLEOTIDE SEQUENCE [LARGE SCALE GENOMIC DNA]</scope>
    <source>
        <strain evidence="7 8">V44-8</strain>
    </source>
</reference>
<dbReference type="InterPro" id="IPR013752">
    <property type="entry name" value="KPA_reductase"/>
</dbReference>
<dbReference type="EMBL" id="QVTD01000003">
    <property type="protein sequence ID" value="RFU64776.1"/>
    <property type="molecule type" value="Genomic_DNA"/>
</dbReference>
<keyword evidence="4" id="KW-0566">Pantothenate biosynthesis</keyword>
<organism evidence="7 8">
    <name type="scientific">Peribacillus glennii</name>
    <dbReference type="NCBI Taxonomy" id="2303991"/>
    <lineage>
        <taxon>Bacteria</taxon>
        <taxon>Bacillati</taxon>
        <taxon>Bacillota</taxon>
        <taxon>Bacilli</taxon>
        <taxon>Bacillales</taxon>
        <taxon>Bacillaceae</taxon>
        <taxon>Peribacillus</taxon>
    </lineage>
</organism>
<dbReference type="Gene3D" id="3.40.50.720">
    <property type="entry name" value="NAD(P)-binding Rossmann-like Domain"/>
    <property type="match status" value="1"/>
</dbReference>
<dbReference type="NCBIfam" id="TIGR00745">
    <property type="entry name" value="apbA_panE"/>
    <property type="match status" value="1"/>
</dbReference>
<comment type="function">
    <text evidence="4">Catalyzes the NADPH-dependent reduction of ketopantoate into pantoic acid.</text>
</comment>
<dbReference type="Proteomes" id="UP000262939">
    <property type="component" value="Unassembled WGS sequence"/>
</dbReference>
<dbReference type="InterPro" id="IPR013328">
    <property type="entry name" value="6PGD_dom2"/>
</dbReference>
<dbReference type="FunFam" id="3.40.50.720:FF:000307">
    <property type="entry name" value="2-dehydropantoate 2-reductase"/>
    <property type="match status" value="1"/>
</dbReference>
<evidence type="ECO:0000256" key="3">
    <source>
        <dbReference type="ARBA" id="ARBA00023002"/>
    </source>
</evidence>
<protein>
    <recommendedName>
        <fullName evidence="4">2-dehydropantoate 2-reductase</fullName>
        <ecNumber evidence="4">1.1.1.169</ecNumber>
    </recommendedName>
    <alternativeName>
        <fullName evidence="4">Ketopantoate reductase</fullName>
    </alternativeName>
</protein>
<comment type="pathway">
    <text evidence="4">Cofactor biosynthesis; (R)-pantothenate biosynthesis; (R)-pantoate from 3-methyl-2-oxobutanoate: step 2/2.</text>
</comment>
<dbReference type="InterPro" id="IPR036291">
    <property type="entry name" value="NAD(P)-bd_dom_sf"/>
</dbReference>
<dbReference type="PANTHER" id="PTHR21708:SF26">
    <property type="entry name" value="2-DEHYDROPANTOATE 2-REDUCTASE"/>
    <property type="match status" value="1"/>
</dbReference>
<comment type="similarity">
    <text evidence="1 4">Belongs to the ketopantoate reductase family.</text>
</comment>
<dbReference type="Pfam" id="PF02558">
    <property type="entry name" value="ApbA"/>
    <property type="match status" value="1"/>
</dbReference>
<dbReference type="GO" id="GO:0005737">
    <property type="term" value="C:cytoplasm"/>
    <property type="evidence" value="ECO:0007669"/>
    <property type="project" value="TreeGrafter"/>
</dbReference>
<evidence type="ECO:0000313" key="8">
    <source>
        <dbReference type="Proteomes" id="UP000262939"/>
    </source>
</evidence>